<dbReference type="RefSeq" id="WP_244822875.1">
    <property type="nucleotide sequence ID" value="NZ_CP112998.1"/>
</dbReference>
<dbReference type="SUPFAM" id="SSF88659">
    <property type="entry name" value="Sigma3 and sigma4 domains of RNA polymerase sigma factors"/>
    <property type="match status" value="1"/>
</dbReference>
<dbReference type="PRINTS" id="PR00038">
    <property type="entry name" value="HTHLUXR"/>
</dbReference>
<evidence type="ECO:0000313" key="7">
    <source>
        <dbReference type="Proteomes" id="UP001164653"/>
    </source>
</evidence>
<dbReference type="NCBIfam" id="TIGR02937">
    <property type="entry name" value="sigma70-ECF"/>
    <property type="match status" value="1"/>
</dbReference>
<dbReference type="InterPro" id="IPR013324">
    <property type="entry name" value="RNA_pol_sigma_r3/r4-like"/>
</dbReference>
<evidence type="ECO:0000256" key="3">
    <source>
        <dbReference type="ARBA" id="ARBA00023082"/>
    </source>
</evidence>
<dbReference type="Pfam" id="PF04542">
    <property type="entry name" value="Sigma70_r2"/>
    <property type="match status" value="1"/>
</dbReference>
<keyword evidence="4" id="KW-0804">Transcription</keyword>
<sequence>MRLLNLFKELNINLSANFVNLFEESKSDFKAVFIMNSIYSTCSDENILILISGQGDELAFEELYNRYFKSLFNYTYSKVNDRFAAQEIIQELFVSLWQQRGRRDDIQCCKSFLFSVAKKKIISFYRKEFTRQHHYDQWELMRTDSSELPDQHTLASDLQHRYEEGLHLLSPKCQEVFVLSRQGLSNKHIGEQLTISEKTVEQHITKALRILREHLKEHMICAVLFFPLC</sequence>
<accession>A0A9E8N5U0</accession>
<organism evidence="6 7">
    <name type="scientific">Dyadobacter pollutisoli</name>
    <dbReference type="NCBI Taxonomy" id="2910158"/>
    <lineage>
        <taxon>Bacteria</taxon>
        <taxon>Pseudomonadati</taxon>
        <taxon>Bacteroidota</taxon>
        <taxon>Cytophagia</taxon>
        <taxon>Cytophagales</taxon>
        <taxon>Spirosomataceae</taxon>
        <taxon>Dyadobacter</taxon>
    </lineage>
</organism>
<dbReference type="GO" id="GO:0006352">
    <property type="term" value="P:DNA-templated transcription initiation"/>
    <property type="evidence" value="ECO:0007669"/>
    <property type="project" value="InterPro"/>
</dbReference>
<evidence type="ECO:0000313" key="6">
    <source>
        <dbReference type="EMBL" id="WAC09298.1"/>
    </source>
</evidence>
<dbReference type="Gene3D" id="1.10.10.10">
    <property type="entry name" value="Winged helix-like DNA-binding domain superfamily/Winged helix DNA-binding domain"/>
    <property type="match status" value="1"/>
</dbReference>
<dbReference type="SMART" id="SM00421">
    <property type="entry name" value="HTH_LUXR"/>
    <property type="match status" value="1"/>
</dbReference>
<keyword evidence="7" id="KW-1185">Reference proteome</keyword>
<feature type="domain" description="HTH luxR-type" evidence="5">
    <location>
        <begin position="166"/>
        <end position="223"/>
    </location>
</feature>
<evidence type="ECO:0000256" key="4">
    <source>
        <dbReference type="ARBA" id="ARBA00023163"/>
    </source>
</evidence>
<keyword evidence="2" id="KW-0805">Transcription regulation</keyword>
<evidence type="ECO:0000256" key="2">
    <source>
        <dbReference type="ARBA" id="ARBA00023015"/>
    </source>
</evidence>
<reference evidence="6" key="1">
    <citation type="submission" date="2022-11" db="EMBL/GenBank/DDBJ databases">
        <title>Dyadobacter pollutisoli sp. nov., isolated from plastic dumped soil.</title>
        <authorList>
            <person name="Kim J.M."/>
            <person name="Kim K.R."/>
            <person name="Lee J.K."/>
            <person name="Hao L."/>
            <person name="Jeon C.O."/>
        </authorList>
    </citation>
    <scope>NUCLEOTIDE SEQUENCE</scope>
    <source>
        <strain evidence="6">U1</strain>
    </source>
</reference>
<proteinExistence type="inferred from homology"/>
<dbReference type="PANTHER" id="PTHR43133">
    <property type="entry name" value="RNA POLYMERASE ECF-TYPE SIGMA FACTO"/>
    <property type="match status" value="1"/>
</dbReference>
<keyword evidence="3" id="KW-0731">Sigma factor</keyword>
<dbReference type="InterPro" id="IPR007627">
    <property type="entry name" value="RNA_pol_sigma70_r2"/>
</dbReference>
<dbReference type="AlphaFoldDB" id="A0A9E8N5U0"/>
<dbReference type="InterPro" id="IPR013325">
    <property type="entry name" value="RNA_pol_sigma_r2"/>
</dbReference>
<dbReference type="InterPro" id="IPR000792">
    <property type="entry name" value="Tscrpt_reg_LuxR_C"/>
</dbReference>
<name>A0A9E8N5U0_9BACT</name>
<evidence type="ECO:0000259" key="5">
    <source>
        <dbReference type="SMART" id="SM00421"/>
    </source>
</evidence>
<dbReference type="InterPro" id="IPR036388">
    <property type="entry name" value="WH-like_DNA-bd_sf"/>
</dbReference>
<dbReference type="NCBIfam" id="TIGR02985">
    <property type="entry name" value="Sig70_bacteroi1"/>
    <property type="match status" value="1"/>
</dbReference>
<dbReference type="InterPro" id="IPR014284">
    <property type="entry name" value="RNA_pol_sigma-70_dom"/>
</dbReference>
<dbReference type="PANTHER" id="PTHR43133:SF46">
    <property type="entry name" value="RNA POLYMERASE SIGMA-70 FACTOR ECF SUBFAMILY"/>
    <property type="match status" value="1"/>
</dbReference>
<dbReference type="InterPro" id="IPR039425">
    <property type="entry name" value="RNA_pol_sigma-70-like"/>
</dbReference>
<dbReference type="Gene3D" id="1.10.1740.10">
    <property type="match status" value="1"/>
</dbReference>
<comment type="similarity">
    <text evidence="1">Belongs to the sigma-70 factor family. ECF subfamily.</text>
</comment>
<protein>
    <submittedName>
        <fullName evidence="6">RNA polymerase sigma-70 factor</fullName>
    </submittedName>
</protein>
<dbReference type="KEGG" id="dpf:ON006_16220"/>
<dbReference type="Proteomes" id="UP001164653">
    <property type="component" value="Chromosome"/>
</dbReference>
<dbReference type="Pfam" id="PF00196">
    <property type="entry name" value="GerE"/>
    <property type="match status" value="1"/>
</dbReference>
<dbReference type="EMBL" id="CP112998">
    <property type="protein sequence ID" value="WAC09298.1"/>
    <property type="molecule type" value="Genomic_DNA"/>
</dbReference>
<dbReference type="InterPro" id="IPR014327">
    <property type="entry name" value="RNA_pol_sigma70_bacteroid"/>
</dbReference>
<dbReference type="SUPFAM" id="SSF88946">
    <property type="entry name" value="Sigma2 domain of RNA polymerase sigma factors"/>
    <property type="match status" value="1"/>
</dbReference>
<dbReference type="GO" id="GO:0016987">
    <property type="term" value="F:sigma factor activity"/>
    <property type="evidence" value="ECO:0007669"/>
    <property type="project" value="UniProtKB-KW"/>
</dbReference>
<gene>
    <name evidence="6" type="ORF">ON006_16220</name>
</gene>
<evidence type="ECO:0000256" key="1">
    <source>
        <dbReference type="ARBA" id="ARBA00010641"/>
    </source>
</evidence>